<dbReference type="eggNOG" id="ENOG502QQ3B">
    <property type="taxonomic scope" value="Eukaryota"/>
</dbReference>
<proteinExistence type="predicted"/>
<keyword evidence="1" id="KW-0489">Methyltransferase</keyword>
<organism evidence="1 2">
    <name type="scientific">Ricinus communis</name>
    <name type="common">Castor bean</name>
    <dbReference type="NCBI Taxonomy" id="3988"/>
    <lineage>
        <taxon>Eukaryota</taxon>
        <taxon>Viridiplantae</taxon>
        <taxon>Streptophyta</taxon>
        <taxon>Embryophyta</taxon>
        <taxon>Tracheophyta</taxon>
        <taxon>Spermatophyta</taxon>
        <taxon>Magnoliopsida</taxon>
        <taxon>eudicotyledons</taxon>
        <taxon>Gunneridae</taxon>
        <taxon>Pentapetalae</taxon>
        <taxon>rosids</taxon>
        <taxon>fabids</taxon>
        <taxon>Malpighiales</taxon>
        <taxon>Euphorbiaceae</taxon>
        <taxon>Acalyphoideae</taxon>
        <taxon>Acalypheae</taxon>
        <taxon>Ricinus</taxon>
    </lineage>
</organism>
<dbReference type="CDD" id="cd02440">
    <property type="entry name" value="AdoMet_MTases"/>
    <property type="match status" value="1"/>
</dbReference>
<dbReference type="SUPFAM" id="SSF53335">
    <property type="entry name" value="S-adenosyl-L-methionine-dependent methyltransferases"/>
    <property type="match status" value="1"/>
</dbReference>
<dbReference type="GO" id="GO:0032259">
    <property type="term" value="P:methylation"/>
    <property type="evidence" value="ECO:0007669"/>
    <property type="project" value="UniProtKB-KW"/>
</dbReference>
<keyword evidence="2" id="KW-1185">Reference proteome</keyword>
<dbReference type="FunCoup" id="B9RHZ5">
    <property type="interactions" value="146"/>
</dbReference>
<accession>B9RHZ5</accession>
<dbReference type="Gene3D" id="3.40.50.150">
    <property type="entry name" value="Vaccinia Virus protein VP39"/>
    <property type="match status" value="1"/>
</dbReference>
<evidence type="ECO:0000313" key="2">
    <source>
        <dbReference type="Proteomes" id="UP000008311"/>
    </source>
</evidence>
<dbReference type="Proteomes" id="UP000008311">
    <property type="component" value="Unassembled WGS sequence"/>
</dbReference>
<dbReference type="OrthoDB" id="2984at2759"/>
<evidence type="ECO:0000313" key="1">
    <source>
        <dbReference type="EMBL" id="EEF48767.1"/>
    </source>
</evidence>
<dbReference type="InterPro" id="IPR010719">
    <property type="entry name" value="MnmM_MeTrfase"/>
</dbReference>
<dbReference type="OMA" id="VLVVYHG"/>
<dbReference type="InterPro" id="IPR029063">
    <property type="entry name" value="SAM-dependent_MTases_sf"/>
</dbReference>
<reference evidence="2" key="1">
    <citation type="journal article" date="2010" name="Nat. Biotechnol.">
        <title>Draft genome sequence of the oilseed species Ricinus communis.</title>
        <authorList>
            <person name="Chan A.P."/>
            <person name="Crabtree J."/>
            <person name="Zhao Q."/>
            <person name="Lorenzi H."/>
            <person name="Orvis J."/>
            <person name="Puiu D."/>
            <person name="Melake-Berhan A."/>
            <person name="Jones K.M."/>
            <person name="Redman J."/>
            <person name="Chen G."/>
            <person name="Cahoon E.B."/>
            <person name="Gedil M."/>
            <person name="Stanke M."/>
            <person name="Haas B.J."/>
            <person name="Wortman J.R."/>
            <person name="Fraser-Liggett C.M."/>
            <person name="Ravel J."/>
            <person name="Rabinowicz P.D."/>
        </authorList>
    </citation>
    <scope>NUCLEOTIDE SEQUENCE [LARGE SCALE GENOMIC DNA]</scope>
    <source>
        <strain evidence="2">cv. Hale</strain>
    </source>
</reference>
<dbReference type="PANTHER" id="PTHR35276">
    <property type="entry name" value="S-ADENOSYL-L-METHIONINE-DEPENDENT METHYLTRANSFERASES SUPERFAMILY PROTEIN"/>
    <property type="match status" value="1"/>
</dbReference>
<dbReference type="GO" id="GO:0008168">
    <property type="term" value="F:methyltransferase activity"/>
    <property type="evidence" value="ECO:0007669"/>
    <property type="project" value="UniProtKB-KW"/>
</dbReference>
<dbReference type="Pfam" id="PF06962">
    <property type="entry name" value="rRNA_methylase"/>
    <property type="match status" value="1"/>
</dbReference>
<gene>
    <name evidence="1" type="ORF">RCOM_1574690</name>
</gene>
<keyword evidence="1" id="KW-0808">Transferase</keyword>
<dbReference type="AlphaFoldDB" id="B9RHZ5"/>
<sequence length="286" mass="31263">MLGLRSFPKPDSFTRIYKTLITTNCPNLALCSPTFLKPISNIKFYATATPSDVITSSVDSPFSGLEDDLVGYVLGKKKATEVAHLVWKHVLQKGDTVVDATCGNGHDTLALLKMVADESGNGHVYGMDIQSDALDNTSSLLDETVTSEEKELVKLFSICHSRMEEIVPENTPVRLVAFNLGYLPGGDKAITTVPEKTLLALEAAKRVLMPGGLISLVVYVGHPGGREELETVETFASGLPVDDWICCKFQMLNRPVAPVVAFLFKRWKKNYVTDDKQFLSHGTGVL</sequence>
<dbReference type="KEGG" id="rcu:8272583"/>
<name>B9RHZ5_RICCO</name>
<dbReference type="STRING" id="3988.B9RHZ5"/>
<dbReference type="PANTHER" id="PTHR35276:SF1">
    <property type="entry name" value="TRNA (MNM(5)S(2)U34)-METHYLTRANSFERASE, CHLOROPLASTIC"/>
    <property type="match status" value="1"/>
</dbReference>
<protein>
    <submittedName>
        <fullName evidence="1">S-adenosylmethionine-dependent methyltransferase, putative</fullName>
    </submittedName>
</protein>
<dbReference type="EMBL" id="EQ973781">
    <property type="protein sequence ID" value="EEF48767.1"/>
    <property type="molecule type" value="Genomic_DNA"/>
</dbReference>
<dbReference type="InParanoid" id="B9RHZ5"/>